<dbReference type="EMBL" id="JAGMVJ010000012">
    <property type="protein sequence ID" value="KAH7084349.1"/>
    <property type="molecule type" value="Genomic_DNA"/>
</dbReference>
<feature type="region of interest" description="Disordered" evidence="1">
    <location>
        <begin position="1"/>
        <end position="75"/>
    </location>
</feature>
<sequence>MPDRVDPQVAQDQSSPIPLASLASSSGSIAASSSALSAQSRDETRAIDAQQYPPTSPHTTPGAARSDTPAKTWRDKLRKDVKPATAFGIFITVLALVWAIKSFNEAAPANDLALRESCRSHPHDKALQVTEICKTMQKAPDHSDLERRHVDDSSFIKPASRSWEFGRLETGIMLYVLCAAAASGLVAFIFSTPRDIWDLQKKTVVCRDVCQKEIDQVYRIIMENCHLLLGFHPLRRPVRLKHVIVGLVVVDLHRSRAAGEEKFEGIGTGLRLGPEYVEDS</sequence>
<keyword evidence="2" id="KW-0812">Transmembrane</keyword>
<feature type="compositionally biased region" description="Low complexity" evidence="1">
    <location>
        <begin position="13"/>
        <end position="39"/>
    </location>
</feature>
<keyword evidence="2" id="KW-1133">Transmembrane helix</keyword>
<evidence type="ECO:0000256" key="1">
    <source>
        <dbReference type="SAM" id="MobiDB-lite"/>
    </source>
</evidence>
<gene>
    <name evidence="3" type="ORF">FB567DRAFT_550365</name>
</gene>
<evidence type="ECO:0000256" key="2">
    <source>
        <dbReference type="SAM" id="Phobius"/>
    </source>
</evidence>
<proteinExistence type="predicted"/>
<evidence type="ECO:0000313" key="3">
    <source>
        <dbReference type="EMBL" id="KAH7084349.1"/>
    </source>
</evidence>
<organism evidence="3 4">
    <name type="scientific">Paraphoma chrysanthemicola</name>
    <dbReference type="NCBI Taxonomy" id="798071"/>
    <lineage>
        <taxon>Eukaryota</taxon>
        <taxon>Fungi</taxon>
        <taxon>Dikarya</taxon>
        <taxon>Ascomycota</taxon>
        <taxon>Pezizomycotina</taxon>
        <taxon>Dothideomycetes</taxon>
        <taxon>Pleosporomycetidae</taxon>
        <taxon>Pleosporales</taxon>
        <taxon>Pleosporineae</taxon>
        <taxon>Phaeosphaeriaceae</taxon>
        <taxon>Paraphoma</taxon>
    </lineage>
</organism>
<protein>
    <submittedName>
        <fullName evidence="3">Uncharacterized protein</fullName>
    </submittedName>
</protein>
<feature type="transmembrane region" description="Helical" evidence="2">
    <location>
        <begin position="172"/>
        <end position="192"/>
    </location>
</feature>
<keyword evidence="2" id="KW-0472">Membrane</keyword>
<dbReference type="Proteomes" id="UP000813461">
    <property type="component" value="Unassembled WGS sequence"/>
</dbReference>
<comment type="caution">
    <text evidence="3">The sequence shown here is derived from an EMBL/GenBank/DDBJ whole genome shotgun (WGS) entry which is preliminary data.</text>
</comment>
<evidence type="ECO:0000313" key="4">
    <source>
        <dbReference type="Proteomes" id="UP000813461"/>
    </source>
</evidence>
<reference evidence="3" key="1">
    <citation type="journal article" date="2021" name="Nat. Commun.">
        <title>Genetic determinants of endophytism in the Arabidopsis root mycobiome.</title>
        <authorList>
            <person name="Mesny F."/>
            <person name="Miyauchi S."/>
            <person name="Thiergart T."/>
            <person name="Pickel B."/>
            <person name="Atanasova L."/>
            <person name="Karlsson M."/>
            <person name="Huettel B."/>
            <person name="Barry K.W."/>
            <person name="Haridas S."/>
            <person name="Chen C."/>
            <person name="Bauer D."/>
            <person name="Andreopoulos W."/>
            <person name="Pangilinan J."/>
            <person name="LaButti K."/>
            <person name="Riley R."/>
            <person name="Lipzen A."/>
            <person name="Clum A."/>
            <person name="Drula E."/>
            <person name="Henrissat B."/>
            <person name="Kohler A."/>
            <person name="Grigoriev I.V."/>
            <person name="Martin F.M."/>
            <person name="Hacquard S."/>
        </authorList>
    </citation>
    <scope>NUCLEOTIDE SEQUENCE</scope>
    <source>
        <strain evidence="3">MPI-SDFR-AT-0120</strain>
    </source>
</reference>
<dbReference type="AlphaFoldDB" id="A0A8K0VX05"/>
<accession>A0A8K0VX05</accession>
<keyword evidence="4" id="KW-1185">Reference proteome</keyword>
<dbReference type="OrthoDB" id="5430089at2759"/>
<name>A0A8K0VX05_9PLEO</name>
<feature type="transmembrane region" description="Helical" evidence="2">
    <location>
        <begin position="81"/>
        <end position="100"/>
    </location>
</feature>